<name>A0A317YC71_MAIZE</name>
<accession>A0A317YC71</accession>
<protein>
    <submittedName>
        <fullName evidence="1">DExH-box ATP-dependent RNA helicase DExH10</fullName>
    </submittedName>
</protein>
<evidence type="ECO:0000313" key="1">
    <source>
        <dbReference type="EMBL" id="PWZ55344.1"/>
    </source>
</evidence>
<gene>
    <name evidence="1" type="primary">HEN2_1</name>
    <name evidence="1" type="ORF">Zm00014a_023286</name>
</gene>
<keyword evidence="1" id="KW-0547">Nucleotide-binding</keyword>
<dbReference type="AlphaFoldDB" id="A0A317YC71"/>
<comment type="caution">
    <text evidence="1">The sequence shown here is derived from an EMBL/GenBank/DDBJ whole genome shotgun (WGS) entry which is preliminary data.</text>
</comment>
<dbReference type="EMBL" id="NCVQ01000001">
    <property type="protein sequence ID" value="PWZ55344.1"/>
    <property type="molecule type" value="Genomic_DNA"/>
</dbReference>
<dbReference type="Proteomes" id="UP000251960">
    <property type="component" value="Chromosome 1"/>
</dbReference>
<keyword evidence="1" id="KW-0378">Hydrolase</keyword>
<keyword evidence="1" id="KW-0347">Helicase</keyword>
<organism evidence="1">
    <name type="scientific">Zea mays</name>
    <name type="common">Maize</name>
    <dbReference type="NCBI Taxonomy" id="4577"/>
    <lineage>
        <taxon>Eukaryota</taxon>
        <taxon>Viridiplantae</taxon>
        <taxon>Streptophyta</taxon>
        <taxon>Embryophyta</taxon>
        <taxon>Tracheophyta</taxon>
        <taxon>Spermatophyta</taxon>
        <taxon>Magnoliopsida</taxon>
        <taxon>Liliopsida</taxon>
        <taxon>Poales</taxon>
        <taxon>Poaceae</taxon>
        <taxon>PACMAD clade</taxon>
        <taxon>Panicoideae</taxon>
        <taxon>Andropogonodae</taxon>
        <taxon>Andropogoneae</taxon>
        <taxon>Tripsacinae</taxon>
        <taxon>Zea</taxon>
    </lineage>
</organism>
<keyword evidence="1" id="KW-0067">ATP-binding</keyword>
<reference evidence="1" key="1">
    <citation type="journal article" date="2018" name="Nat. Genet.">
        <title>Extensive intraspecific gene order and gene structural variations between Mo17 and other maize genomes.</title>
        <authorList>
            <person name="Sun S."/>
            <person name="Zhou Y."/>
            <person name="Chen J."/>
            <person name="Shi J."/>
            <person name="Zhao H."/>
            <person name="Zhao H."/>
            <person name="Song W."/>
            <person name="Zhang M."/>
            <person name="Cui Y."/>
            <person name="Dong X."/>
            <person name="Liu H."/>
            <person name="Ma X."/>
            <person name="Jiao Y."/>
            <person name="Wang B."/>
            <person name="Wei X."/>
            <person name="Stein J.C."/>
            <person name="Glaubitz J.C."/>
            <person name="Lu F."/>
            <person name="Yu G."/>
            <person name="Liang C."/>
            <person name="Fengler K."/>
            <person name="Li B."/>
            <person name="Rafalski A."/>
            <person name="Schnable P.S."/>
            <person name="Ware D.H."/>
            <person name="Buckler E.S."/>
            <person name="Lai J."/>
        </authorList>
    </citation>
    <scope>NUCLEOTIDE SEQUENCE [LARGE SCALE GENOMIC DNA]</scope>
    <source>
        <tissue evidence="1">Seedling</tissue>
    </source>
</reference>
<proteinExistence type="predicted"/>
<sequence>MSSPEREPATPRLRLESGDSCSLCSIKVCKSNGAYEEALFSAAVCQLQADRPLKKLTLLAIEGDSCKCSPPKDMKKVRKQIVDHIYPWILECQEKGHAKVPSLGSKWMFRTAYQLGSDSVNKGQYPVSTAHTAPGICTMLPVKYNFRQALPEIAQKITRLENEIPCLILLARLAHFLLHTDLVEHHKLGLDISELEKKIIYEMMRPERTLLYLVPGRLVRVRDGSTDWGWGVLAGITFTGDPAKNKKDLFGAIAMVLRVVGGKNSQLSLPTRYSLNTIFTSLIGLFWNTNYEFGKKRKHARIIDKKIAKKKSEAVEYQKLLPIG</sequence>
<dbReference type="GO" id="GO:0004386">
    <property type="term" value="F:helicase activity"/>
    <property type="evidence" value="ECO:0007669"/>
    <property type="project" value="UniProtKB-KW"/>
</dbReference>